<dbReference type="InterPro" id="IPR002110">
    <property type="entry name" value="Ankyrin_rpt"/>
</dbReference>
<organism evidence="5 6">
    <name type="scientific">Fusarium solani</name>
    <name type="common">Filamentous fungus</name>
    <dbReference type="NCBI Taxonomy" id="169388"/>
    <lineage>
        <taxon>Eukaryota</taxon>
        <taxon>Fungi</taxon>
        <taxon>Dikarya</taxon>
        <taxon>Ascomycota</taxon>
        <taxon>Pezizomycotina</taxon>
        <taxon>Sordariomycetes</taxon>
        <taxon>Hypocreomycetidae</taxon>
        <taxon>Hypocreales</taxon>
        <taxon>Nectriaceae</taxon>
        <taxon>Fusarium</taxon>
        <taxon>Fusarium solani species complex</taxon>
    </lineage>
</organism>
<dbReference type="GO" id="GO:0009116">
    <property type="term" value="P:nucleoside metabolic process"/>
    <property type="evidence" value="ECO:0007669"/>
    <property type="project" value="InterPro"/>
</dbReference>
<dbReference type="GO" id="GO:0003824">
    <property type="term" value="F:catalytic activity"/>
    <property type="evidence" value="ECO:0007669"/>
    <property type="project" value="InterPro"/>
</dbReference>
<keyword evidence="6" id="KW-1185">Reference proteome</keyword>
<dbReference type="AlphaFoldDB" id="A0A9P9G6H4"/>
<dbReference type="InterPro" id="IPR035994">
    <property type="entry name" value="Nucleoside_phosphorylase_sf"/>
</dbReference>
<dbReference type="Gene3D" id="3.40.50.1580">
    <property type="entry name" value="Nucleoside phosphorylase domain"/>
    <property type="match status" value="1"/>
</dbReference>
<dbReference type="InterPro" id="IPR056884">
    <property type="entry name" value="NPHP3-like_N"/>
</dbReference>
<comment type="caution">
    <text evidence="5">The sequence shown here is derived from an EMBL/GenBank/DDBJ whole genome shotgun (WGS) entry which is preliminary data.</text>
</comment>
<dbReference type="PROSITE" id="PS50088">
    <property type="entry name" value="ANK_REPEAT"/>
    <property type="match status" value="2"/>
</dbReference>
<dbReference type="Pfam" id="PF24883">
    <property type="entry name" value="NPHP3_N"/>
    <property type="match status" value="1"/>
</dbReference>
<accession>A0A9P9G6H4</accession>
<dbReference type="SUPFAM" id="SSF52540">
    <property type="entry name" value="P-loop containing nucleoside triphosphate hydrolases"/>
    <property type="match status" value="1"/>
</dbReference>
<gene>
    <name evidence="5" type="ORF">B0J15DRAFT_505587</name>
</gene>
<dbReference type="OrthoDB" id="1577640at2759"/>
<dbReference type="InterPro" id="IPR054471">
    <property type="entry name" value="GPIID_WHD"/>
</dbReference>
<dbReference type="InterPro" id="IPR027417">
    <property type="entry name" value="P-loop_NTPase"/>
</dbReference>
<dbReference type="Proteomes" id="UP000736672">
    <property type="component" value="Unassembled WGS sequence"/>
</dbReference>
<keyword evidence="1" id="KW-0677">Repeat</keyword>
<dbReference type="PANTHER" id="PTHR46082">
    <property type="entry name" value="ATP/GTP-BINDING PROTEIN-RELATED"/>
    <property type="match status" value="1"/>
</dbReference>
<evidence type="ECO:0000259" key="3">
    <source>
        <dbReference type="Pfam" id="PF22939"/>
    </source>
</evidence>
<evidence type="ECO:0000313" key="6">
    <source>
        <dbReference type="Proteomes" id="UP000736672"/>
    </source>
</evidence>
<reference evidence="5" key="1">
    <citation type="journal article" date="2021" name="Nat. Commun.">
        <title>Genetic determinants of endophytism in the Arabidopsis root mycobiome.</title>
        <authorList>
            <person name="Mesny F."/>
            <person name="Miyauchi S."/>
            <person name="Thiergart T."/>
            <person name="Pickel B."/>
            <person name="Atanasova L."/>
            <person name="Karlsson M."/>
            <person name="Huettel B."/>
            <person name="Barry K.W."/>
            <person name="Haridas S."/>
            <person name="Chen C."/>
            <person name="Bauer D."/>
            <person name="Andreopoulos W."/>
            <person name="Pangilinan J."/>
            <person name="LaButti K."/>
            <person name="Riley R."/>
            <person name="Lipzen A."/>
            <person name="Clum A."/>
            <person name="Drula E."/>
            <person name="Henrissat B."/>
            <person name="Kohler A."/>
            <person name="Grigoriev I.V."/>
            <person name="Martin F.M."/>
            <person name="Hacquard S."/>
        </authorList>
    </citation>
    <scope>NUCLEOTIDE SEQUENCE</scope>
    <source>
        <strain evidence="5">FSSC 5 MPI-SDFR-AT-0091</strain>
    </source>
</reference>
<evidence type="ECO:0000256" key="2">
    <source>
        <dbReference type="PROSITE-ProRule" id="PRU00023"/>
    </source>
</evidence>
<dbReference type="EMBL" id="JAGTJS010000030">
    <property type="protein sequence ID" value="KAH7232102.1"/>
    <property type="molecule type" value="Genomic_DNA"/>
</dbReference>
<feature type="repeat" description="ANK" evidence="2">
    <location>
        <begin position="893"/>
        <end position="925"/>
    </location>
</feature>
<dbReference type="Gene3D" id="1.25.40.20">
    <property type="entry name" value="Ankyrin repeat-containing domain"/>
    <property type="match status" value="3"/>
</dbReference>
<dbReference type="SUPFAM" id="SSF53167">
    <property type="entry name" value="Purine and uridine phosphorylases"/>
    <property type="match status" value="1"/>
</dbReference>
<dbReference type="InterPro" id="IPR036770">
    <property type="entry name" value="Ankyrin_rpt-contain_sf"/>
</dbReference>
<feature type="repeat" description="ANK" evidence="2">
    <location>
        <begin position="860"/>
        <end position="892"/>
    </location>
</feature>
<dbReference type="PANTHER" id="PTHR46082:SF11">
    <property type="entry name" value="AAA+ ATPASE DOMAIN-CONTAINING PROTEIN-RELATED"/>
    <property type="match status" value="1"/>
</dbReference>
<feature type="domain" description="GPI inositol-deacylase winged helix" evidence="3">
    <location>
        <begin position="658"/>
        <end position="733"/>
    </location>
</feature>
<dbReference type="SMART" id="SM00248">
    <property type="entry name" value="ANK"/>
    <property type="match status" value="7"/>
</dbReference>
<protein>
    <submittedName>
        <fullName evidence="5">Uncharacterized protein</fullName>
    </submittedName>
</protein>
<evidence type="ECO:0000259" key="4">
    <source>
        <dbReference type="Pfam" id="PF24883"/>
    </source>
</evidence>
<dbReference type="Gene3D" id="3.40.50.300">
    <property type="entry name" value="P-loop containing nucleotide triphosphate hydrolases"/>
    <property type="match status" value="1"/>
</dbReference>
<evidence type="ECO:0000313" key="5">
    <source>
        <dbReference type="EMBL" id="KAH7232102.1"/>
    </source>
</evidence>
<proteinExistence type="predicted"/>
<evidence type="ECO:0000256" key="1">
    <source>
        <dbReference type="ARBA" id="ARBA00022737"/>
    </source>
</evidence>
<dbReference type="Pfam" id="PF12796">
    <property type="entry name" value="Ank_2"/>
    <property type="match status" value="2"/>
</dbReference>
<dbReference type="Pfam" id="PF22939">
    <property type="entry name" value="WHD_GPIID"/>
    <property type="match status" value="1"/>
</dbReference>
<feature type="domain" description="Nephrocystin 3-like N-terminal" evidence="4">
    <location>
        <begin position="381"/>
        <end position="546"/>
    </location>
</feature>
<name>A0A9P9G6H4_FUSSL</name>
<dbReference type="InterPro" id="IPR053137">
    <property type="entry name" value="NLR-like"/>
</dbReference>
<sequence>MSNPSDYTVGWVCALTCEYVAAQEFLDEEHDPPESLQPNDSNDYTLGRIGRHNVVIAVLPDGEYGTATAASVATSMLNSFPNVRIGLMVGIGGGAPSPTNDVRLGDIVVSAPREANGVTYGGVFEYDFGKTIQDQAFKETRFLNQPPTTLRAAVRGLQAQYARKGHQLGQAVSDVINKNPMLQDEYSRPHSRTDVLFRSESTHDPRGCAEFCARHPSSLVPRRQRTVYHDKPCIHYGTIASANQLMKSAITRDRLAKERNVLCFEMEAAGLMNDFPCLVIRGICDYSDSHKNKKWQGFAAMAAAAYAKDLLNRIVPSRIESEQRMSELFSSAIHALENTGESVEVIKSRSDKENELEILNWLTAIDYGPQQSDIFRRHQPGTGQWVLNSDQYQTWITTKGKTLFCPGIPGAGKTIVASVVINHLIEKLREDPSSGLAYIYCDFRRRNEQTVENFASSLLKQLAEKQPTLPDAVRQLHKRHERSRTEPSQKELVESLRSVTQLFDHVFIVVDALDECQESNNCLPRFLSELFDLQKQLGVNIFATARPLGHIKSRFEKSISIEISAHSEDVRKYVNGRLGELPMIVQRNTELQEAIMANISRAVDGMFLLAKLHFESLIGKMTGKAIRRALESLPTGSSAYDSAYEEAMNRIEDQNRDKRDMAKKTLLWITCAKERLTKPKLQEALAVEIGEAKLDQDNLPNMDDVASVCAGLVTIDEESDIVRLVHYTTQDFFERTRDKWFEGAESHIAEVCLTYLLFERFREGMKVTQQPAPFHLYATRNWGHHVRDASIQKHHLVIVFLESGGCLQASTASVYMGPNRLPATTGLDLATYFGLDQTVEVLLQRGHNPNVSSGNRRTGTEQTPLISALQHGYDKIAKLLLSAQADPNVLDFRGRTPLWLAAYKGYDCIVELLIAKGADLHCRDRLGTTALEAACERGHAFVVNALLPDVQVGCPSLWATLATPMMIAIHDGHIGVVEVLLNKYDAAGLEPYWSQLALFLAVNSGHANIVQLLLSKAANPYQGQLLQPLIEVATEGGYADIVEMLLAEAVDSDDAKSEKSVV</sequence>
<dbReference type="SUPFAM" id="SSF48403">
    <property type="entry name" value="Ankyrin repeat"/>
    <property type="match status" value="1"/>
</dbReference>
<dbReference type="PROSITE" id="PS50297">
    <property type="entry name" value="ANK_REP_REGION"/>
    <property type="match status" value="1"/>
</dbReference>
<keyword evidence="2" id="KW-0040">ANK repeat</keyword>